<dbReference type="InterPro" id="IPR029058">
    <property type="entry name" value="AB_hydrolase_fold"/>
</dbReference>
<organism evidence="3 4">
    <name type="scientific">Neohortaea acidophila</name>
    <dbReference type="NCBI Taxonomy" id="245834"/>
    <lineage>
        <taxon>Eukaryota</taxon>
        <taxon>Fungi</taxon>
        <taxon>Dikarya</taxon>
        <taxon>Ascomycota</taxon>
        <taxon>Pezizomycotina</taxon>
        <taxon>Dothideomycetes</taxon>
        <taxon>Dothideomycetidae</taxon>
        <taxon>Mycosphaerellales</taxon>
        <taxon>Teratosphaeriaceae</taxon>
        <taxon>Neohortaea</taxon>
    </lineage>
</organism>
<keyword evidence="4" id="KW-1185">Reference proteome</keyword>
<evidence type="ECO:0000259" key="2">
    <source>
        <dbReference type="Pfam" id="PF07859"/>
    </source>
</evidence>
<dbReference type="PANTHER" id="PTHR48081:SF8">
    <property type="entry name" value="ALPHA_BETA HYDROLASE FOLD-3 DOMAIN-CONTAINING PROTEIN-RELATED"/>
    <property type="match status" value="1"/>
</dbReference>
<sequence>MPLAESWTQWEQMAGGRATLGGSVEEIRAQYDGLVQALIPMMPPLPEGSDVVEGAVDGVKYRTYTPKEGDGPFPVIIWTHGGGYMLGNLDSDEFLCRVIAENTKTAVVNVDYRLSPEAKWPAQLDDSVKVYKWAVENAAKFKGDPKKVFTGGGSAGGGLALQVANQVLRDSSLKPTLKGIIALVPVTTHYDNVPAKYAGDYKSYEENGNGAPVIDKTSMEIFFRETGTDPKDASAFTILATDKHADFPPVYFASCEFDPLRDDSKVMEKALQEAGVKTKHDYWPGFPHYFWIFPPIPEGQQFVGKMLAGIEWLKSQA</sequence>
<feature type="domain" description="Alpha/beta hydrolase fold-3" evidence="2">
    <location>
        <begin position="76"/>
        <end position="291"/>
    </location>
</feature>
<dbReference type="Gene3D" id="3.40.50.1820">
    <property type="entry name" value="alpha/beta hydrolase"/>
    <property type="match status" value="1"/>
</dbReference>
<name>A0A6A6PVV2_9PEZI</name>
<evidence type="ECO:0000313" key="4">
    <source>
        <dbReference type="Proteomes" id="UP000799767"/>
    </source>
</evidence>
<dbReference type="OrthoDB" id="408631at2759"/>
<dbReference type="InterPro" id="IPR013094">
    <property type="entry name" value="AB_hydrolase_3"/>
</dbReference>
<reference evidence="3" key="1">
    <citation type="journal article" date="2020" name="Stud. Mycol.">
        <title>101 Dothideomycetes genomes: a test case for predicting lifestyles and emergence of pathogens.</title>
        <authorList>
            <person name="Haridas S."/>
            <person name="Albert R."/>
            <person name="Binder M."/>
            <person name="Bloem J."/>
            <person name="Labutti K."/>
            <person name="Salamov A."/>
            <person name="Andreopoulos B."/>
            <person name="Baker S."/>
            <person name="Barry K."/>
            <person name="Bills G."/>
            <person name="Bluhm B."/>
            <person name="Cannon C."/>
            <person name="Castanera R."/>
            <person name="Culley D."/>
            <person name="Daum C."/>
            <person name="Ezra D."/>
            <person name="Gonzalez J."/>
            <person name="Henrissat B."/>
            <person name="Kuo A."/>
            <person name="Liang C."/>
            <person name="Lipzen A."/>
            <person name="Lutzoni F."/>
            <person name="Magnuson J."/>
            <person name="Mondo S."/>
            <person name="Nolan M."/>
            <person name="Ohm R."/>
            <person name="Pangilinan J."/>
            <person name="Park H.-J."/>
            <person name="Ramirez L."/>
            <person name="Alfaro M."/>
            <person name="Sun H."/>
            <person name="Tritt A."/>
            <person name="Yoshinaga Y."/>
            <person name="Zwiers L.-H."/>
            <person name="Turgeon B."/>
            <person name="Goodwin S."/>
            <person name="Spatafora J."/>
            <person name="Crous P."/>
            <person name="Grigoriev I."/>
        </authorList>
    </citation>
    <scope>NUCLEOTIDE SEQUENCE</scope>
    <source>
        <strain evidence="3">CBS 113389</strain>
    </source>
</reference>
<proteinExistence type="predicted"/>
<accession>A0A6A6PVV2</accession>
<keyword evidence="1 3" id="KW-0378">Hydrolase</keyword>
<dbReference type="SUPFAM" id="SSF53474">
    <property type="entry name" value="alpha/beta-Hydrolases"/>
    <property type="match status" value="1"/>
</dbReference>
<dbReference type="GO" id="GO:0016787">
    <property type="term" value="F:hydrolase activity"/>
    <property type="evidence" value="ECO:0007669"/>
    <property type="project" value="UniProtKB-KW"/>
</dbReference>
<protein>
    <submittedName>
        <fullName evidence="3">Alpha/Beta hydrolase protein</fullName>
    </submittedName>
</protein>
<dbReference type="AlphaFoldDB" id="A0A6A6PVV2"/>
<dbReference type="InterPro" id="IPR050300">
    <property type="entry name" value="GDXG_lipolytic_enzyme"/>
</dbReference>
<dbReference type="Pfam" id="PF07859">
    <property type="entry name" value="Abhydrolase_3"/>
    <property type="match status" value="1"/>
</dbReference>
<dbReference type="PANTHER" id="PTHR48081">
    <property type="entry name" value="AB HYDROLASE SUPERFAMILY PROTEIN C4A8.06C"/>
    <property type="match status" value="1"/>
</dbReference>
<evidence type="ECO:0000256" key="1">
    <source>
        <dbReference type="ARBA" id="ARBA00022801"/>
    </source>
</evidence>
<gene>
    <name evidence="3" type="ORF">BDY17DRAFT_297728</name>
</gene>
<dbReference type="Proteomes" id="UP000799767">
    <property type="component" value="Unassembled WGS sequence"/>
</dbReference>
<dbReference type="GeneID" id="54474638"/>
<dbReference type="EMBL" id="MU001635">
    <property type="protein sequence ID" value="KAF2483613.1"/>
    <property type="molecule type" value="Genomic_DNA"/>
</dbReference>
<dbReference type="RefSeq" id="XP_033590183.1">
    <property type="nucleotide sequence ID" value="XM_033733636.1"/>
</dbReference>
<evidence type="ECO:0000313" key="3">
    <source>
        <dbReference type="EMBL" id="KAF2483613.1"/>
    </source>
</evidence>